<keyword evidence="11" id="KW-0902">Two-component regulatory system</keyword>
<dbReference type="PANTHER" id="PTHR43304:SF1">
    <property type="entry name" value="PAC DOMAIN-CONTAINING PROTEIN"/>
    <property type="match status" value="1"/>
</dbReference>
<dbReference type="Pfam" id="PF08447">
    <property type="entry name" value="PAS_3"/>
    <property type="match status" value="1"/>
</dbReference>
<dbReference type="Gene3D" id="2.10.70.100">
    <property type="match status" value="1"/>
</dbReference>
<proteinExistence type="predicted"/>
<dbReference type="EMBL" id="CP113517">
    <property type="protein sequence ID" value="WAR46794.1"/>
    <property type="molecule type" value="Genomic_DNA"/>
</dbReference>
<feature type="transmembrane region" description="Helical" evidence="13">
    <location>
        <begin position="51"/>
        <end position="74"/>
    </location>
</feature>
<evidence type="ECO:0000256" key="7">
    <source>
        <dbReference type="ARBA" id="ARBA00022741"/>
    </source>
</evidence>
<dbReference type="InterPro" id="IPR000700">
    <property type="entry name" value="PAS-assoc_C"/>
</dbReference>
<keyword evidence="9" id="KW-0067">ATP-binding</keyword>
<dbReference type="PROSITE" id="PS50112">
    <property type="entry name" value="PAS"/>
    <property type="match status" value="3"/>
</dbReference>
<dbReference type="Pfam" id="PF13426">
    <property type="entry name" value="PAS_9"/>
    <property type="match status" value="2"/>
</dbReference>
<dbReference type="SMART" id="SM00086">
    <property type="entry name" value="PAC"/>
    <property type="match status" value="3"/>
</dbReference>
<comment type="subcellular location">
    <subcellularLocation>
        <location evidence="2">Membrane</location>
        <topology evidence="2">Multi-pass membrane protein</topology>
    </subcellularLocation>
</comment>
<feature type="domain" description="PAC" evidence="15">
    <location>
        <begin position="327"/>
        <end position="378"/>
    </location>
</feature>
<dbReference type="Proteomes" id="UP001162780">
    <property type="component" value="Chromosome"/>
</dbReference>
<feature type="domain" description="PAC" evidence="15">
    <location>
        <begin position="199"/>
        <end position="252"/>
    </location>
</feature>
<keyword evidence="4" id="KW-0597">Phosphoprotein</keyword>
<evidence type="ECO:0000256" key="11">
    <source>
        <dbReference type="ARBA" id="ARBA00023012"/>
    </source>
</evidence>
<evidence type="ECO:0000256" key="1">
    <source>
        <dbReference type="ARBA" id="ARBA00000085"/>
    </source>
</evidence>
<dbReference type="InterPro" id="IPR052162">
    <property type="entry name" value="Sensor_kinase/Photoreceptor"/>
</dbReference>
<protein>
    <recommendedName>
        <fullName evidence="3">histidine kinase</fullName>
        <ecNumber evidence="3">2.7.13.3</ecNumber>
    </recommendedName>
</protein>
<dbReference type="InterPro" id="IPR013655">
    <property type="entry name" value="PAS_fold_3"/>
</dbReference>
<feature type="domain" description="PAC" evidence="15">
    <location>
        <begin position="454"/>
        <end position="505"/>
    </location>
</feature>
<dbReference type="NCBIfam" id="TIGR00229">
    <property type="entry name" value="sensory_box"/>
    <property type="match status" value="3"/>
</dbReference>
<keyword evidence="6 13" id="KW-0812">Transmembrane</keyword>
<evidence type="ECO:0000256" key="9">
    <source>
        <dbReference type="ARBA" id="ARBA00022840"/>
    </source>
</evidence>
<evidence type="ECO:0000256" key="4">
    <source>
        <dbReference type="ARBA" id="ARBA00022553"/>
    </source>
</evidence>
<evidence type="ECO:0000313" key="17">
    <source>
        <dbReference type="Proteomes" id="UP001162780"/>
    </source>
</evidence>
<evidence type="ECO:0000256" key="10">
    <source>
        <dbReference type="ARBA" id="ARBA00022989"/>
    </source>
</evidence>
<sequence>MQPSITLSKSVRIVIAALIPLLAAIVQNWLWRTIPVSTWMLMYPAVFFSVWAGGLWGGIIGTLTATLLGVYYFIPPAGSWLVEDRHGFSVLLFAAMGGLLSFSYGKLVLKQLQIQEQDAQMLRAQHERLCLAMAAAHAGWWEWDSNTNQVYWSDDLASLYGLDPRTPPSYEHWLSSVHPDDREAVTAQLQQFVQQQQAFNLEWRVNQPGVTPQRWLMSRGQPVFTANGQLGFYRGIVLDITERKQTEAEKHYAETRYQTLVDQAIPDGVYLHDHDGVILDVNQVACAKAGYRRSELLGKNVMDIEKLENFDLAQAQTLWAGIEPGTVKSFIGLHRRKDGSQYPAEVRICLLLNEGMRLYIAFVRDITEQQQTEQTLQQSEQRYRLLFEANPLPLWIYDLETLAFLDVNNAAIANYGYSRDEFLAMTIKDIRPPEQIGDLLTNVAATAERQAYYNEAGAWLHRRKDGSEFWAAITGHTLNLNGKPAEIILARDITEQLQAEQELKQSEARWQFALEGSN</sequence>
<keyword evidence="5" id="KW-0808">Transferase</keyword>
<name>A0ABY7GQK6_9GAMM</name>
<evidence type="ECO:0000313" key="16">
    <source>
        <dbReference type="EMBL" id="WAR46794.1"/>
    </source>
</evidence>
<dbReference type="InterPro" id="IPR000014">
    <property type="entry name" value="PAS"/>
</dbReference>
<comment type="catalytic activity">
    <reaction evidence="1">
        <text>ATP + protein L-histidine = ADP + protein N-phospho-L-histidine.</text>
        <dbReference type="EC" id="2.7.13.3"/>
    </reaction>
</comment>
<dbReference type="PROSITE" id="PS50113">
    <property type="entry name" value="PAC"/>
    <property type="match status" value="3"/>
</dbReference>
<evidence type="ECO:0000256" key="13">
    <source>
        <dbReference type="SAM" id="Phobius"/>
    </source>
</evidence>
<accession>A0ABY7GQK6</accession>
<dbReference type="InterPro" id="IPR025201">
    <property type="entry name" value="KdpD_TM"/>
</dbReference>
<dbReference type="Pfam" id="PF13493">
    <property type="entry name" value="DUF4118"/>
    <property type="match status" value="1"/>
</dbReference>
<dbReference type="Gene3D" id="1.20.120.620">
    <property type="entry name" value="Backbone structure of the membrane domain of e. Coli histidine kinase receptor kdpd"/>
    <property type="match status" value="1"/>
</dbReference>
<gene>
    <name evidence="16" type="ORF">NM686_009855</name>
</gene>
<feature type="transmembrane region" description="Helical" evidence="13">
    <location>
        <begin position="12"/>
        <end position="31"/>
    </location>
</feature>
<feature type="domain" description="PAS" evidence="14">
    <location>
        <begin position="379"/>
        <end position="450"/>
    </location>
</feature>
<organism evidence="16 17">
    <name type="scientific">Methylomonas rapida</name>
    <dbReference type="NCBI Taxonomy" id="2963939"/>
    <lineage>
        <taxon>Bacteria</taxon>
        <taxon>Pseudomonadati</taxon>
        <taxon>Pseudomonadota</taxon>
        <taxon>Gammaproteobacteria</taxon>
        <taxon>Methylococcales</taxon>
        <taxon>Methylococcaceae</taxon>
        <taxon>Methylomonas</taxon>
    </lineage>
</organism>
<dbReference type="SUPFAM" id="SSF55785">
    <property type="entry name" value="PYP-like sensor domain (PAS domain)"/>
    <property type="match status" value="3"/>
</dbReference>
<dbReference type="PANTHER" id="PTHR43304">
    <property type="entry name" value="PHYTOCHROME-LIKE PROTEIN CPH1"/>
    <property type="match status" value="1"/>
</dbReference>
<evidence type="ECO:0000259" key="15">
    <source>
        <dbReference type="PROSITE" id="PS50113"/>
    </source>
</evidence>
<keyword evidence="12 13" id="KW-0472">Membrane</keyword>
<evidence type="ECO:0000256" key="2">
    <source>
        <dbReference type="ARBA" id="ARBA00004141"/>
    </source>
</evidence>
<feature type="domain" description="PAS" evidence="14">
    <location>
        <begin position="125"/>
        <end position="196"/>
    </location>
</feature>
<evidence type="ECO:0000259" key="14">
    <source>
        <dbReference type="PROSITE" id="PS50112"/>
    </source>
</evidence>
<dbReference type="CDD" id="cd00130">
    <property type="entry name" value="PAS"/>
    <property type="match status" value="3"/>
</dbReference>
<dbReference type="EC" id="2.7.13.3" evidence="3"/>
<keyword evidence="8" id="KW-0418">Kinase</keyword>
<evidence type="ECO:0000256" key="5">
    <source>
        <dbReference type="ARBA" id="ARBA00022679"/>
    </source>
</evidence>
<feature type="transmembrane region" description="Helical" evidence="13">
    <location>
        <begin position="86"/>
        <end position="105"/>
    </location>
</feature>
<dbReference type="InterPro" id="IPR001610">
    <property type="entry name" value="PAC"/>
</dbReference>
<keyword evidence="17" id="KW-1185">Reference proteome</keyword>
<dbReference type="Gene3D" id="3.30.450.20">
    <property type="entry name" value="PAS domain"/>
    <property type="match status" value="3"/>
</dbReference>
<reference evidence="16" key="1">
    <citation type="submission" date="2022-11" db="EMBL/GenBank/DDBJ databases">
        <title>Methylomonas rapida sp. nov., Carotenoid-Producing Obligate Methanotrophs with High Growth Characteristics and Biotechnological Potential.</title>
        <authorList>
            <person name="Tikhonova E.N."/>
            <person name="Suleimanov R.Z."/>
            <person name="Miroshnikov K."/>
            <person name="Oshkin I.Y."/>
            <person name="Belova S.E."/>
            <person name="Danilova O.V."/>
            <person name="Ashikhmin A."/>
            <person name="Konopkin A."/>
            <person name="But S.Y."/>
            <person name="Khmelenina V.N."/>
            <person name="Kuznetsov N."/>
            <person name="Pimenov N.V."/>
            <person name="Dedysh S.N."/>
        </authorList>
    </citation>
    <scope>NUCLEOTIDE SEQUENCE</scope>
    <source>
        <strain evidence="16">MP1</strain>
    </source>
</reference>
<keyword evidence="10 13" id="KW-1133">Transmembrane helix</keyword>
<dbReference type="InterPro" id="IPR035965">
    <property type="entry name" value="PAS-like_dom_sf"/>
</dbReference>
<evidence type="ECO:0000256" key="8">
    <source>
        <dbReference type="ARBA" id="ARBA00022777"/>
    </source>
</evidence>
<evidence type="ECO:0000256" key="6">
    <source>
        <dbReference type="ARBA" id="ARBA00022692"/>
    </source>
</evidence>
<keyword evidence="7" id="KW-0547">Nucleotide-binding</keyword>
<evidence type="ECO:0000256" key="12">
    <source>
        <dbReference type="ARBA" id="ARBA00023136"/>
    </source>
</evidence>
<dbReference type="SMART" id="SM00091">
    <property type="entry name" value="PAS"/>
    <property type="match status" value="3"/>
</dbReference>
<evidence type="ECO:0000256" key="3">
    <source>
        <dbReference type="ARBA" id="ARBA00012438"/>
    </source>
</evidence>
<feature type="domain" description="PAS" evidence="14">
    <location>
        <begin position="253"/>
        <end position="302"/>
    </location>
</feature>
<dbReference type="RefSeq" id="WP_255187705.1">
    <property type="nucleotide sequence ID" value="NZ_CP113517.1"/>
</dbReference>
<dbReference type="InterPro" id="IPR038318">
    <property type="entry name" value="KdpD_sf"/>
</dbReference>